<proteinExistence type="predicted"/>
<dbReference type="Gene3D" id="3.40.630.30">
    <property type="match status" value="1"/>
</dbReference>
<sequence length="388" mass="44475">MEKIAPVVFPSPAVPPKEEIIISKATTDKEKREIYRLRYQIYAEEIAFKLAAADHANKFLQDELDEKAMLFYAKVGSKIIGTGRINIGKLSDFPPDLVETYRMDRFRKFYDKKVDPYFAVISKGMVVPQYRSSPAFYLLMAEGYKLCCDYQIQFSFVNCNFHLIPLHEHYGSRRIDKNIIDPNIGPMASLVMLVDDVQHLQTVRSPFFRIARKRTSLKQEVVNWFNSEFACEIRTTVNSQLIAVDELWSIICHYLGDMPHHIIPILEELSILEAKLFLHCCGSIVHCHTGDFITAGGNASQELNVLLSGKVEKVESYSAERISLGQHFGESGLVKRTIHSSSYIAIDDSDILVLSFHYFSNFRKRHPNIARKILNNLHKQNYSLYVIG</sequence>
<dbReference type="Proteomes" id="UP000276437">
    <property type="component" value="Chromosome"/>
</dbReference>
<dbReference type="OrthoDB" id="1673783at2"/>
<dbReference type="InterPro" id="IPR014710">
    <property type="entry name" value="RmlC-like_jellyroll"/>
</dbReference>
<name>A0A348ANN1_9FIRM</name>
<reference evidence="2 3" key="1">
    <citation type="journal article" date="2018" name="Int. J. Syst. Evol. Microbiol.">
        <title>Methylomusa anaerophila gen. nov., sp. nov., an anaerobic methanol-utilizing bacterium isolated from a microbial fuel cell.</title>
        <authorList>
            <person name="Amano N."/>
            <person name="Yamamuro A."/>
            <person name="Miyahara M."/>
            <person name="Kouzuma A."/>
            <person name="Abe T."/>
            <person name="Watanabe K."/>
        </authorList>
    </citation>
    <scope>NUCLEOTIDE SEQUENCE [LARGE SCALE GENOMIC DNA]</scope>
    <source>
        <strain evidence="2 3">MMFC1</strain>
    </source>
</reference>
<dbReference type="CDD" id="cd00038">
    <property type="entry name" value="CAP_ED"/>
    <property type="match status" value="1"/>
</dbReference>
<evidence type="ECO:0000259" key="1">
    <source>
        <dbReference type="PROSITE" id="PS50042"/>
    </source>
</evidence>
<accession>A0A348ANN1</accession>
<feature type="domain" description="Cyclic nucleotide-binding" evidence="1">
    <location>
        <begin position="265"/>
        <end position="380"/>
    </location>
</feature>
<dbReference type="InterPro" id="IPR016181">
    <property type="entry name" value="Acyl_CoA_acyltransferase"/>
</dbReference>
<evidence type="ECO:0000313" key="2">
    <source>
        <dbReference type="EMBL" id="BBB92679.1"/>
    </source>
</evidence>
<dbReference type="InterPro" id="IPR000595">
    <property type="entry name" value="cNMP-bd_dom"/>
</dbReference>
<dbReference type="Pfam" id="PF13444">
    <property type="entry name" value="Acetyltransf_5"/>
    <property type="match status" value="1"/>
</dbReference>
<keyword evidence="3" id="KW-1185">Reference proteome</keyword>
<dbReference type="SUPFAM" id="SSF51206">
    <property type="entry name" value="cAMP-binding domain-like"/>
    <property type="match status" value="1"/>
</dbReference>
<dbReference type="PROSITE" id="PS50042">
    <property type="entry name" value="CNMP_BINDING_3"/>
    <property type="match status" value="1"/>
</dbReference>
<dbReference type="Gene3D" id="2.60.120.10">
    <property type="entry name" value="Jelly Rolls"/>
    <property type="match status" value="1"/>
</dbReference>
<protein>
    <submittedName>
        <fullName evidence="2">Cyclic nucleotide-binding domain protein</fullName>
    </submittedName>
</protein>
<dbReference type="InterPro" id="IPR018490">
    <property type="entry name" value="cNMP-bd_dom_sf"/>
</dbReference>
<dbReference type="EMBL" id="AP018449">
    <property type="protein sequence ID" value="BBB92679.1"/>
    <property type="molecule type" value="Genomic_DNA"/>
</dbReference>
<dbReference type="SUPFAM" id="SSF55729">
    <property type="entry name" value="Acyl-CoA N-acyltransferases (Nat)"/>
    <property type="match status" value="1"/>
</dbReference>
<dbReference type="RefSeq" id="WP_126309616.1">
    <property type="nucleotide sequence ID" value="NZ_AP018449.1"/>
</dbReference>
<organism evidence="2 3">
    <name type="scientific">Methylomusa anaerophila</name>
    <dbReference type="NCBI Taxonomy" id="1930071"/>
    <lineage>
        <taxon>Bacteria</taxon>
        <taxon>Bacillati</taxon>
        <taxon>Bacillota</taxon>
        <taxon>Negativicutes</taxon>
        <taxon>Selenomonadales</taxon>
        <taxon>Sporomusaceae</taxon>
        <taxon>Methylomusa</taxon>
    </lineage>
</organism>
<dbReference type="KEGG" id="mana:MAMMFC1_03374"/>
<dbReference type="AlphaFoldDB" id="A0A348ANN1"/>
<evidence type="ECO:0000313" key="3">
    <source>
        <dbReference type="Proteomes" id="UP000276437"/>
    </source>
</evidence>
<gene>
    <name evidence="2" type="ORF">MAMMFC1_03374</name>
</gene>